<organism evidence="9 10">
    <name type="scientific">Flagellimonas marinaquae</name>
    <dbReference type="NCBI Taxonomy" id="254955"/>
    <lineage>
        <taxon>Bacteria</taxon>
        <taxon>Pseudomonadati</taxon>
        <taxon>Bacteroidota</taxon>
        <taxon>Flavobacteriia</taxon>
        <taxon>Flavobacteriales</taxon>
        <taxon>Flavobacteriaceae</taxon>
        <taxon>Flagellimonas</taxon>
    </lineage>
</organism>
<evidence type="ECO:0000256" key="4">
    <source>
        <dbReference type="ARBA" id="ARBA00023125"/>
    </source>
</evidence>
<dbReference type="InterPro" id="IPR000838">
    <property type="entry name" value="RNA_pol_sigma70_ECF_CS"/>
</dbReference>
<dbReference type="Pfam" id="PF04542">
    <property type="entry name" value="Sigma70_r2"/>
    <property type="match status" value="1"/>
</dbReference>
<feature type="domain" description="RNA polymerase sigma-70 region 2" evidence="7">
    <location>
        <begin position="28"/>
        <end position="93"/>
    </location>
</feature>
<dbReference type="GO" id="GO:0003677">
    <property type="term" value="F:DNA binding"/>
    <property type="evidence" value="ECO:0007669"/>
    <property type="project" value="UniProtKB-KW"/>
</dbReference>
<dbReference type="RefSeq" id="WP_224834960.1">
    <property type="nucleotide sequence ID" value="NZ_AP027268.1"/>
</dbReference>
<accession>A0AA48HHF5</accession>
<dbReference type="AlphaFoldDB" id="A0AA48HHF5"/>
<keyword evidence="5 6" id="KW-0804">Transcription</keyword>
<dbReference type="Gene3D" id="1.10.1740.10">
    <property type="match status" value="1"/>
</dbReference>
<evidence type="ECO:0000256" key="1">
    <source>
        <dbReference type="ARBA" id="ARBA00010641"/>
    </source>
</evidence>
<dbReference type="InterPro" id="IPR013249">
    <property type="entry name" value="RNA_pol_sigma70_r4_t2"/>
</dbReference>
<dbReference type="InterPro" id="IPR007627">
    <property type="entry name" value="RNA_pol_sigma70_r2"/>
</dbReference>
<evidence type="ECO:0000256" key="5">
    <source>
        <dbReference type="ARBA" id="ARBA00023163"/>
    </source>
</evidence>
<evidence type="ECO:0000256" key="3">
    <source>
        <dbReference type="ARBA" id="ARBA00023082"/>
    </source>
</evidence>
<dbReference type="InterPro" id="IPR039425">
    <property type="entry name" value="RNA_pol_sigma-70-like"/>
</dbReference>
<dbReference type="SUPFAM" id="SSF88946">
    <property type="entry name" value="Sigma2 domain of RNA polymerase sigma factors"/>
    <property type="match status" value="1"/>
</dbReference>
<dbReference type="Pfam" id="PF08281">
    <property type="entry name" value="Sigma70_r4_2"/>
    <property type="match status" value="1"/>
</dbReference>
<evidence type="ECO:0000313" key="9">
    <source>
        <dbReference type="EMBL" id="BDW93488.1"/>
    </source>
</evidence>
<keyword evidence="10" id="KW-1185">Reference proteome</keyword>
<proteinExistence type="inferred from homology"/>
<dbReference type="Proteomes" id="UP001330184">
    <property type="component" value="Chromosome"/>
</dbReference>
<dbReference type="CDD" id="cd06171">
    <property type="entry name" value="Sigma70_r4"/>
    <property type="match status" value="1"/>
</dbReference>
<dbReference type="InterPro" id="IPR014284">
    <property type="entry name" value="RNA_pol_sigma-70_dom"/>
</dbReference>
<dbReference type="GO" id="GO:0000428">
    <property type="term" value="C:DNA-directed RNA polymerase complex"/>
    <property type="evidence" value="ECO:0007669"/>
    <property type="project" value="UniProtKB-KW"/>
</dbReference>
<dbReference type="InterPro" id="IPR013324">
    <property type="entry name" value="RNA_pol_sigma_r3/r4-like"/>
</dbReference>
<dbReference type="GO" id="GO:0006352">
    <property type="term" value="P:DNA-templated transcription initiation"/>
    <property type="evidence" value="ECO:0007669"/>
    <property type="project" value="InterPro"/>
</dbReference>
<evidence type="ECO:0000259" key="8">
    <source>
        <dbReference type="Pfam" id="PF08281"/>
    </source>
</evidence>
<keyword evidence="3 6" id="KW-0731">Sigma factor</keyword>
<dbReference type="NCBIfam" id="TIGR02937">
    <property type="entry name" value="sigma70-ECF"/>
    <property type="match status" value="1"/>
</dbReference>
<reference evidence="9 10" key="1">
    <citation type="submission" date="2023-01" db="EMBL/GenBank/DDBJ databases">
        <title>Complete genome sequence of Muricauda aquimarina strain IFOP_LL357.</title>
        <authorList>
            <person name="Gajardo G."/>
            <person name="Ueki S."/>
            <person name="Maruyama F."/>
        </authorList>
    </citation>
    <scope>NUCLEOTIDE SEQUENCE [LARGE SCALE GENOMIC DNA]</scope>
    <source>
        <strain evidence="9 10">IFOP_LL357</strain>
    </source>
</reference>
<evidence type="ECO:0000259" key="7">
    <source>
        <dbReference type="Pfam" id="PF04542"/>
    </source>
</evidence>
<dbReference type="InterPro" id="IPR014327">
    <property type="entry name" value="RNA_pol_sigma70_bacteroid"/>
</dbReference>
<keyword evidence="4 6" id="KW-0238">DNA-binding</keyword>
<keyword evidence="9" id="KW-0240">DNA-directed RNA polymerase</keyword>
<dbReference type="NCBIfam" id="TIGR02985">
    <property type="entry name" value="Sig70_bacteroi1"/>
    <property type="match status" value="1"/>
</dbReference>
<dbReference type="InterPro" id="IPR013325">
    <property type="entry name" value="RNA_pol_sigma_r2"/>
</dbReference>
<dbReference type="PROSITE" id="PS01063">
    <property type="entry name" value="SIGMA70_ECF"/>
    <property type="match status" value="1"/>
</dbReference>
<evidence type="ECO:0000256" key="2">
    <source>
        <dbReference type="ARBA" id="ARBA00023015"/>
    </source>
</evidence>
<dbReference type="Gene3D" id="1.10.10.10">
    <property type="entry name" value="Winged helix-like DNA-binding domain superfamily/Winged helix DNA-binding domain"/>
    <property type="match status" value="1"/>
</dbReference>
<dbReference type="InterPro" id="IPR036388">
    <property type="entry name" value="WH-like_DNA-bd_sf"/>
</dbReference>
<dbReference type="EMBL" id="AP027268">
    <property type="protein sequence ID" value="BDW93488.1"/>
    <property type="molecule type" value="Genomic_DNA"/>
</dbReference>
<gene>
    <name evidence="9" type="ORF">MACH07_23200</name>
</gene>
<keyword evidence="2 6" id="KW-0805">Transcription regulation</keyword>
<dbReference type="SUPFAM" id="SSF88659">
    <property type="entry name" value="Sigma3 and sigma4 domains of RNA polymerase sigma factors"/>
    <property type="match status" value="1"/>
</dbReference>
<sequence length="200" mass="22966">MDSKASHDNDRLLVELLIRGNEKAFHALYQKYHRGLHAFALGLVKSKEMADEILQEVFMSVWVNCEILNPDRSFKSYIFTIAKNKSLNFLQKAATSNKLRDEIFYKSQLARNDVEDYLINAEYAELREKAIGNLPAKRQLIFKMSREKGMSYDDISRELGISISTVKNQMSKALSDIKEYLNTHPDISLCVLIAINLSLD</sequence>
<dbReference type="PANTHER" id="PTHR43133:SF46">
    <property type="entry name" value="RNA POLYMERASE SIGMA-70 FACTOR ECF SUBFAMILY"/>
    <property type="match status" value="1"/>
</dbReference>
<feature type="domain" description="RNA polymerase sigma factor 70 region 4 type 2" evidence="8">
    <location>
        <begin position="129"/>
        <end position="175"/>
    </location>
</feature>
<name>A0AA48HHF5_9FLAO</name>
<evidence type="ECO:0000313" key="10">
    <source>
        <dbReference type="Proteomes" id="UP001330184"/>
    </source>
</evidence>
<protein>
    <recommendedName>
        <fullName evidence="6">RNA polymerase sigma factor</fullName>
    </recommendedName>
</protein>
<dbReference type="GO" id="GO:0016987">
    <property type="term" value="F:sigma factor activity"/>
    <property type="evidence" value="ECO:0007669"/>
    <property type="project" value="UniProtKB-KW"/>
</dbReference>
<comment type="similarity">
    <text evidence="1 6">Belongs to the sigma-70 factor family. ECF subfamily.</text>
</comment>
<evidence type="ECO:0000256" key="6">
    <source>
        <dbReference type="RuleBase" id="RU000716"/>
    </source>
</evidence>
<dbReference type="PANTHER" id="PTHR43133">
    <property type="entry name" value="RNA POLYMERASE ECF-TYPE SIGMA FACTO"/>
    <property type="match status" value="1"/>
</dbReference>